<reference evidence="2" key="1">
    <citation type="submission" date="2023-04" db="EMBL/GenBank/DDBJ databases">
        <authorList>
            <consortium name="ELIXIR-Norway"/>
        </authorList>
    </citation>
    <scope>NUCLEOTIDE SEQUENCE [LARGE SCALE GENOMIC DNA]</scope>
</reference>
<gene>
    <name evidence="2" type="ORF">MRATA1EN1_LOCUS19351</name>
</gene>
<sequence>MSLWEPGLPTCLWLLRLTGNSLLPGIRQSQKREFPPGPGGWTMDLHPSLRALAWTLEELNLDKGDGVPQGQSQPHGARSPHPTHLPTPAAPAVTAVAKAVARSNVLLAWSKARGGNQRIHLRKRRAGAPRDTQSPAGVGVQFVPAPPPPLVCGHRQVNPHLSPLGRFPTLLS</sequence>
<keyword evidence="3" id="KW-1185">Reference proteome</keyword>
<evidence type="ECO:0000256" key="1">
    <source>
        <dbReference type="SAM" id="MobiDB-lite"/>
    </source>
</evidence>
<evidence type="ECO:0000313" key="2">
    <source>
        <dbReference type="EMBL" id="CAI9170389.1"/>
    </source>
</evidence>
<feature type="region of interest" description="Disordered" evidence="1">
    <location>
        <begin position="62"/>
        <end position="88"/>
    </location>
</feature>
<name>A0ABN8Z9C5_RANTA</name>
<dbReference type="EMBL" id="OX459939">
    <property type="protein sequence ID" value="CAI9170389.1"/>
    <property type="molecule type" value="Genomic_DNA"/>
</dbReference>
<feature type="region of interest" description="Disordered" evidence="1">
    <location>
        <begin position="116"/>
        <end position="137"/>
    </location>
</feature>
<protein>
    <submittedName>
        <fullName evidence="2">Uncharacterized protein</fullName>
    </submittedName>
</protein>
<organism evidence="2 3">
    <name type="scientific">Rangifer tarandus platyrhynchus</name>
    <name type="common">Svalbard reindeer</name>
    <dbReference type="NCBI Taxonomy" id="3082113"/>
    <lineage>
        <taxon>Eukaryota</taxon>
        <taxon>Metazoa</taxon>
        <taxon>Chordata</taxon>
        <taxon>Craniata</taxon>
        <taxon>Vertebrata</taxon>
        <taxon>Euteleostomi</taxon>
        <taxon>Mammalia</taxon>
        <taxon>Eutheria</taxon>
        <taxon>Laurasiatheria</taxon>
        <taxon>Artiodactyla</taxon>
        <taxon>Ruminantia</taxon>
        <taxon>Pecora</taxon>
        <taxon>Cervidae</taxon>
        <taxon>Odocoileinae</taxon>
        <taxon>Rangifer</taxon>
    </lineage>
</organism>
<evidence type="ECO:0000313" key="3">
    <source>
        <dbReference type="Proteomes" id="UP001176941"/>
    </source>
</evidence>
<proteinExistence type="predicted"/>
<accession>A0ABN8Z9C5</accession>
<dbReference type="Proteomes" id="UP001176941">
    <property type="component" value="Chromosome 3"/>
</dbReference>